<sequence>MHGSGPNRDIIRGAYAAGAAPHLMISAMDGVCPAFYTARARFPDHDGPAAPVRGRAYGPMAGHDRGVALHGSYVRRPYATAIFHLTGQGMMVDFTTYHDRPHHL</sequence>
<dbReference type="Proteomes" id="UP000248301">
    <property type="component" value="Unassembled WGS sequence"/>
</dbReference>
<protein>
    <submittedName>
        <fullName evidence="1">Uncharacterized protein</fullName>
    </submittedName>
</protein>
<evidence type="ECO:0000313" key="1">
    <source>
        <dbReference type="EMBL" id="PYD64273.1"/>
    </source>
</evidence>
<organism evidence="1 2">
    <name type="scientific">Gluconacetobacter entanii</name>
    <dbReference type="NCBI Taxonomy" id="108528"/>
    <lineage>
        <taxon>Bacteria</taxon>
        <taxon>Pseudomonadati</taxon>
        <taxon>Pseudomonadota</taxon>
        <taxon>Alphaproteobacteria</taxon>
        <taxon>Acetobacterales</taxon>
        <taxon>Acetobacteraceae</taxon>
        <taxon>Gluconacetobacter</taxon>
    </lineage>
</organism>
<accession>A0A318Q5P3</accession>
<proteinExistence type="predicted"/>
<name>A0A318Q5P3_9PROT</name>
<dbReference type="AlphaFoldDB" id="A0A318Q5P3"/>
<reference evidence="1 2" key="1">
    <citation type="submission" date="2017-07" db="EMBL/GenBank/DDBJ databases">
        <title>A draft genome sequence of Gluconacetobacter entanii LTH 4560.</title>
        <authorList>
            <person name="Skraban J."/>
            <person name="Cleenwerck I."/>
            <person name="Vandamme P."/>
            <person name="Trcek J."/>
        </authorList>
    </citation>
    <scope>NUCLEOTIDE SEQUENCE [LARGE SCALE GENOMIC DNA]</scope>
    <source>
        <strain evidence="1 2">LTH 4560</strain>
    </source>
</reference>
<evidence type="ECO:0000313" key="2">
    <source>
        <dbReference type="Proteomes" id="UP000248301"/>
    </source>
</evidence>
<comment type="caution">
    <text evidence="1">The sequence shown here is derived from an EMBL/GenBank/DDBJ whole genome shotgun (WGS) entry which is preliminary data.</text>
</comment>
<dbReference type="EMBL" id="NKUF01000003">
    <property type="protein sequence ID" value="PYD64273.1"/>
    <property type="molecule type" value="Genomic_DNA"/>
</dbReference>
<gene>
    <name evidence="1" type="ORF">CFR72_02105</name>
</gene>